<dbReference type="Proteomes" id="UP000494106">
    <property type="component" value="Unassembled WGS sequence"/>
</dbReference>
<evidence type="ECO:0000313" key="2">
    <source>
        <dbReference type="EMBL" id="CAB3240399.1"/>
    </source>
</evidence>
<accession>A0A8S1A675</accession>
<dbReference type="EMBL" id="CADEBD010000309">
    <property type="protein sequence ID" value="CAB3240399.1"/>
    <property type="molecule type" value="Genomic_DNA"/>
</dbReference>
<name>A0A8S1A675_ARCPL</name>
<dbReference type="Proteomes" id="UP000494256">
    <property type="component" value="Unassembled WGS sequence"/>
</dbReference>
<proteinExistence type="predicted"/>
<protein>
    <submittedName>
        <fullName evidence="1">Uncharacterized protein</fullName>
    </submittedName>
</protein>
<dbReference type="AlphaFoldDB" id="A0A8S1A675"/>
<evidence type="ECO:0000313" key="1">
    <source>
        <dbReference type="EMBL" id="CAB3239811.1"/>
    </source>
</evidence>
<reference evidence="3 4" key="1">
    <citation type="submission" date="2020-04" db="EMBL/GenBank/DDBJ databases">
        <authorList>
            <person name="Wallbank WR R."/>
            <person name="Pardo Diaz C."/>
            <person name="Kozak K."/>
            <person name="Martin S."/>
            <person name="Jiggins C."/>
            <person name="Moest M."/>
            <person name="Warren A I."/>
            <person name="Byers J.R.P. K."/>
            <person name="Montejo-Kovacevich G."/>
            <person name="Yen C E."/>
        </authorList>
    </citation>
    <scope>NUCLEOTIDE SEQUENCE [LARGE SCALE GENOMIC DNA]</scope>
</reference>
<keyword evidence="3" id="KW-1185">Reference proteome</keyword>
<sequence length="84" mass="9363">MYRNRTCAKTGHDNVDVKLKQQENKQGTALPKILVNWINSVKQTQPSKCLQVEVDKGSGNCLRVGTEWPLPVAQGKWVMDGLLA</sequence>
<evidence type="ECO:0000313" key="4">
    <source>
        <dbReference type="Proteomes" id="UP000494256"/>
    </source>
</evidence>
<evidence type="ECO:0000313" key="3">
    <source>
        <dbReference type="Proteomes" id="UP000494106"/>
    </source>
</evidence>
<comment type="caution">
    <text evidence="1">The sequence shown here is derived from an EMBL/GenBank/DDBJ whole genome shotgun (WGS) entry which is preliminary data.</text>
</comment>
<dbReference type="OrthoDB" id="10286361at2759"/>
<organism evidence="1 3">
    <name type="scientific">Arctia plantaginis</name>
    <name type="common">Wood tiger moth</name>
    <name type="synonym">Phalaena plantaginis</name>
    <dbReference type="NCBI Taxonomy" id="874455"/>
    <lineage>
        <taxon>Eukaryota</taxon>
        <taxon>Metazoa</taxon>
        <taxon>Ecdysozoa</taxon>
        <taxon>Arthropoda</taxon>
        <taxon>Hexapoda</taxon>
        <taxon>Insecta</taxon>
        <taxon>Pterygota</taxon>
        <taxon>Neoptera</taxon>
        <taxon>Endopterygota</taxon>
        <taxon>Lepidoptera</taxon>
        <taxon>Glossata</taxon>
        <taxon>Ditrysia</taxon>
        <taxon>Noctuoidea</taxon>
        <taxon>Erebidae</taxon>
        <taxon>Arctiinae</taxon>
        <taxon>Arctia</taxon>
    </lineage>
</organism>
<dbReference type="EMBL" id="CADEBC010000503">
    <property type="protein sequence ID" value="CAB3239811.1"/>
    <property type="molecule type" value="Genomic_DNA"/>
</dbReference>
<gene>
    <name evidence="1" type="ORF">APLA_LOCUS8013</name>
    <name evidence="2" type="ORF">APLA_LOCUS9032</name>
</gene>